<sequence length="282" mass="31845">MSEIYALYGKSGTGKSHRAISIAYKYNIPLIIDDGLLIYKGKRIDGSVSGKQEKNKIKAVKRAIFDNKDYAKQMKEKINKTNPDKILIIGTSKNMINKIVKHLELNSPGHWIDINTITTTQERIRAKNHRSRGRHVVPLSPVEVRKNFRVPLLDQLKLMITSKGSTKYLGEQSVVKPEFHSLGGVFIKEKALQDMTFFTLQQQINLNNIKNIKITSTESNTLIEVQVSLNLDVPFHVLGDKLKNVLKHTLTNLTGLDNLQVKMIISEVDFSKEKPQISSSGI</sequence>
<dbReference type="InterPro" id="IPR027417">
    <property type="entry name" value="P-loop_NTPase"/>
</dbReference>
<name>A0A226C2W2_9FIRM</name>
<accession>A0A226C2W2</accession>
<dbReference type="SUPFAM" id="SSF52540">
    <property type="entry name" value="P-loop containing nucleoside triphosphate hydrolases"/>
    <property type="match status" value="1"/>
</dbReference>
<evidence type="ECO:0000313" key="2">
    <source>
        <dbReference type="Proteomes" id="UP000214588"/>
    </source>
</evidence>
<gene>
    <name evidence="1" type="ORF">CDO51_01870</name>
</gene>
<dbReference type="EMBL" id="NIQC01000002">
    <property type="protein sequence ID" value="OWZ84789.1"/>
    <property type="molecule type" value="Genomic_DNA"/>
</dbReference>
<organism evidence="1 2">
    <name type="scientific">Natranaerobius trueperi</name>
    <dbReference type="NCBI Taxonomy" id="759412"/>
    <lineage>
        <taxon>Bacteria</taxon>
        <taxon>Bacillati</taxon>
        <taxon>Bacillota</taxon>
        <taxon>Clostridia</taxon>
        <taxon>Natranaerobiales</taxon>
        <taxon>Natranaerobiaceae</taxon>
        <taxon>Natranaerobius</taxon>
    </lineage>
</organism>
<dbReference type="Proteomes" id="UP000214588">
    <property type="component" value="Unassembled WGS sequence"/>
</dbReference>
<dbReference type="OrthoDB" id="5429664at2"/>
<dbReference type="RefSeq" id="WP_089022594.1">
    <property type="nucleotide sequence ID" value="NZ_NIQC01000002.1"/>
</dbReference>
<dbReference type="Pfam" id="PF01745">
    <property type="entry name" value="IPT"/>
    <property type="match status" value="1"/>
</dbReference>
<comment type="caution">
    <text evidence="1">The sequence shown here is derived from an EMBL/GenBank/DDBJ whole genome shotgun (WGS) entry which is preliminary data.</text>
</comment>
<dbReference type="AlphaFoldDB" id="A0A226C2W2"/>
<evidence type="ECO:0008006" key="3">
    <source>
        <dbReference type="Google" id="ProtNLM"/>
    </source>
</evidence>
<keyword evidence="2" id="KW-1185">Reference proteome</keyword>
<dbReference type="Gene3D" id="3.40.50.300">
    <property type="entry name" value="P-loop containing nucleotide triphosphate hydrolases"/>
    <property type="match status" value="1"/>
</dbReference>
<proteinExistence type="predicted"/>
<reference evidence="1 2" key="1">
    <citation type="submission" date="2017-06" db="EMBL/GenBank/DDBJ databases">
        <title>Draft Genome Sequence of Natranaerobius trueperi halophilic, alkalithermophilic bacteria from soda lakes.</title>
        <authorList>
            <person name="Zhao B."/>
        </authorList>
    </citation>
    <scope>NUCLEOTIDE SEQUENCE [LARGE SCALE GENOMIC DNA]</scope>
    <source>
        <strain evidence="1 2">DSM 18760</strain>
    </source>
</reference>
<evidence type="ECO:0000313" key="1">
    <source>
        <dbReference type="EMBL" id="OWZ84789.1"/>
    </source>
</evidence>
<protein>
    <recommendedName>
        <fullName evidence="3">Asp23/Gls24 family envelope stress response protein</fullName>
    </recommendedName>
</protein>